<gene>
    <name evidence="1" type="ORF">C1H46_043905</name>
</gene>
<dbReference type="EMBL" id="VIEB01001753">
    <property type="protein sequence ID" value="TQD70564.1"/>
    <property type="molecule type" value="Genomic_DNA"/>
</dbReference>
<protein>
    <submittedName>
        <fullName evidence="1">Uncharacterized protein</fullName>
    </submittedName>
</protein>
<proteinExistence type="predicted"/>
<name>A0A540K8M0_MALBA</name>
<evidence type="ECO:0000313" key="2">
    <source>
        <dbReference type="Proteomes" id="UP000315295"/>
    </source>
</evidence>
<accession>A0A540K8M0</accession>
<comment type="caution">
    <text evidence="1">The sequence shown here is derived from an EMBL/GenBank/DDBJ whole genome shotgun (WGS) entry which is preliminary data.</text>
</comment>
<dbReference type="Proteomes" id="UP000315295">
    <property type="component" value="Unassembled WGS sequence"/>
</dbReference>
<dbReference type="AlphaFoldDB" id="A0A540K8M0"/>
<keyword evidence="2" id="KW-1185">Reference proteome</keyword>
<evidence type="ECO:0000313" key="1">
    <source>
        <dbReference type="EMBL" id="TQD70564.1"/>
    </source>
</evidence>
<reference evidence="1 2" key="1">
    <citation type="journal article" date="2019" name="G3 (Bethesda)">
        <title>Sequencing of a Wild Apple (Malus baccata) Genome Unravels the Differences Between Cultivated and Wild Apple Species Regarding Disease Resistance and Cold Tolerance.</title>
        <authorList>
            <person name="Chen X."/>
        </authorList>
    </citation>
    <scope>NUCLEOTIDE SEQUENCE [LARGE SCALE GENOMIC DNA]</scope>
    <source>
        <strain evidence="2">cv. Shandingzi</strain>
        <tissue evidence="1">Leaves</tissue>
    </source>
</reference>
<organism evidence="1 2">
    <name type="scientific">Malus baccata</name>
    <name type="common">Siberian crab apple</name>
    <name type="synonym">Pyrus baccata</name>
    <dbReference type="NCBI Taxonomy" id="106549"/>
    <lineage>
        <taxon>Eukaryota</taxon>
        <taxon>Viridiplantae</taxon>
        <taxon>Streptophyta</taxon>
        <taxon>Embryophyta</taxon>
        <taxon>Tracheophyta</taxon>
        <taxon>Spermatophyta</taxon>
        <taxon>Magnoliopsida</taxon>
        <taxon>eudicotyledons</taxon>
        <taxon>Gunneridae</taxon>
        <taxon>Pentapetalae</taxon>
        <taxon>rosids</taxon>
        <taxon>fabids</taxon>
        <taxon>Rosales</taxon>
        <taxon>Rosaceae</taxon>
        <taxon>Amygdaloideae</taxon>
        <taxon>Maleae</taxon>
        <taxon>Malus</taxon>
    </lineage>
</organism>
<sequence length="66" mass="7470">MGFPPILERERDRGGEMEWGRHGCVQFVGLADQEGVTEGGMGEFDIPILVCPLTQIWKWFLDCLVC</sequence>